<dbReference type="InterPro" id="IPR045489">
    <property type="entry name" value="DUF6429"/>
</dbReference>
<dbReference type="Proteomes" id="UP000003947">
    <property type="component" value="Unassembled WGS sequence"/>
</dbReference>
<dbReference type="AlphaFoldDB" id="I4Z3Z0"/>
<name>I4Z3Z0_9HYPH</name>
<keyword evidence="3" id="KW-1185">Reference proteome</keyword>
<proteinExistence type="predicted"/>
<evidence type="ECO:0000313" key="3">
    <source>
        <dbReference type="Proteomes" id="UP000003947"/>
    </source>
</evidence>
<gene>
    <name evidence="2" type="ORF">MicloDRAFT_00004610</name>
</gene>
<dbReference type="EMBL" id="JH660635">
    <property type="protein sequence ID" value="EIM30932.1"/>
    <property type="molecule type" value="Genomic_DNA"/>
</dbReference>
<sequence>MEIDHDKIDETVLALLWLTLHDDYRAWKGFDCMRAADAAQGR</sequence>
<protein>
    <recommendedName>
        <fullName evidence="1">DUF6429 domain-containing protein</fullName>
    </recommendedName>
</protein>
<dbReference type="HOGENOM" id="CLU_3254117_0_0_5"/>
<feature type="domain" description="DUF6429" evidence="1">
    <location>
        <begin position="4"/>
        <end position="31"/>
    </location>
</feature>
<dbReference type="RefSeq" id="WP_009489071.1">
    <property type="nucleotide sequence ID" value="NZ_CP141049.1"/>
</dbReference>
<dbReference type="Pfam" id="PF20008">
    <property type="entry name" value="DUF6429"/>
    <property type="match status" value="1"/>
</dbReference>
<evidence type="ECO:0000259" key="1">
    <source>
        <dbReference type="Pfam" id="PF20008"/>
    </source>
</evidence>
<accession>I4Z3Z0</accession>
<organism evidence="2 3">
    <name type="scientific">Microvirga lotononidis</name>
    <dbReference type="NCBI Taxonomy" id="864069"/>
    <lineage>
        <taxon>Bacteria</taxon>
        <taxon>Pseudomonadati</taxon>
        <taxon>Pseudomonadota</taxon>
        <taxon>Alphaproteobacteria</taxon>
        <taxon>Hyphomicrobiales</taxon>
        <taxon>Methylobacteriaceae</taxon>
        <taxon>Microvirga</taxon>
    </lineage>
</organism>
<evidence type="ECO:0000313" key="2">
    <source>
        <dbReference type="EMBL" id="EIM30932.1"/>
    </source>
</evidence>
<reference evidence="2 3" key="1">
    <citation type="submission" date="2012-02" db="EMBL/GenBank/DDBJ databases">
        <title>Improved High-Quality Draft sequence of Microvirga sp. WSM3557.</title>
        <authorList>
            <consortium name="US DOE Joint Genome Institute"/>
            <person name="Lucas S."/>
            <person name="Han J."/>
            <person name="Lapidus A."/>
            <person name="Cheng J.-F."/>
            <person name="Goodwin L."/>
            <person name="Pitluck S."/>
            <person name="Peters L."/>
            <person name="Zhang X."/>
            <person name="Detter J.C."/>
            <person name="Han C."/>
            <person name="Tapia R."/>
            <person name="Land M."/>
            <person name="Hauser L."/>
            <person name="Kyrpides N."/>
            <person name="Ivanova N."/>
            <person name="Pagani I."/>
            <person name="Brau L."/>
            <person name="Yates R."/>
            <person name="O'Hara G."/>
            <person name="Rui T."/>
            <person name="Howieson J."/>
            <person name="Reeve W."/>
            <person name="Woyke T."/>
        </authorList>
    </citation>
    <scope>NUCLEOTIDE SEQUENCE [LARGE SCALE GENOMIC DNA]</scope>
    <source>
        <strain evidence="2 3">WSM3557</strain>
    </source>
</reference>